<evidence type="ECO:0000259" key="6">
    <source>
        <dbReference type="Pfam" id="PF00296"/>
    </source>
</evidence>
<dbReference type="GO" id="GO:0046306">
    <property type="term" value="P:alkanesulfonate catabolic process"/>
    <property type="evidence" value="ECO:0007669"/>
    <property type="project" value="TreeGrafter"/>
</dbReference>
<dbReference type="PANTHER" id="PTHR42847:SF4">
    <property type="entry name" value="ALKANESULFONATE MONOOXYGENASE-RELATED"/>
    <property type="match status" value="1"/>
</dbReference>
<dbReference type="SUPFAM" id="SSF51679">
    <property type="entry name" value="Bacterial luciferase-like"/>
    <property type="match status" value="1"/>
</dbReference>
<evidence type="ECO:0000256" key="5">
    <source>
        <dbReference type="ARBA" id="ARBA00023033"/>
    </source>
</evidence>
<keyword evidence="5" id="KW-0503">Monooxygenase</keyword>
<evidence type="ECO:0000256" key="3">
    <source>
        <dbReference type="ARBA" id="ARBA00022643"/>
    </source>
</evidence>
<dbReference type="AlphaFoldDB" id="A0A4D6X740"/>
<accession>A0A4D6X740</accession>
<gene>
    <name evidence="7" type="ORF">E6B08_10890</name>
</gene>
<dbReference type="PANTHER" id="PTHR42847">
    <property type="entry name" value="ALKANESULFONATE MONOOXYGENASE"/>
    <property type="match status" value="1"/>
</dbReference>
<feature type="domain" description="Luciferase-like" evidence="6">
    <location>
        <begin position="11"/>
        <end position="341"/>
    </location>
</feature>
<proteinExistence type="inferred from homology"/>
<evidence type="ECO:0000313" key="8">
    <source>
        <dbReference type="Proteomes" id="UP000298551"/>
    </source>
</evidence>
<evidence type="ECO:0000313" key="7">
    <source>
        <dbReference type="EMBL" id="QCI11837.1"/>
    </source>
</evidence>
<protein>
    <submittedName>
        <fullName evidence="7">LLM class flavin-dependent oxidoreductase</fullName>
    </submittedName>
</protein>
<dbReference type="InterPro" id="IPR050172">
    <property type="entry name" value="SsuD_RutA_monooxygenase"/>
</dbReference>
<organism evidence="7 8">
    <name type="scientific">Pseudomonas putida</name>
    <name type="common">Arthrobacter siderocapsulatus</name>
    <dbReference type="NCBI Taxonomy" id="303"/>
    <lineage>
        <taxon>Bacteria</taxon>
        <taxon>Pseudomonadati</taxon>
        <taxon>Pseudomonadota</taxon>
        <taxon>Gammaproteobacteria</taxon>
        <taxon>Pseudomonadales</taxon>
        <taxon>Pseudomonadaceae</taxon>
        <taxon>Pseudomonas</taxon>
    </lineage>
</organism>
<keyword evidence="2" id="KW-0285">Flavoprotein</keyword>
<dbReference type="Gene3D" id="3.20.20.30">
    <property type="entry name" value="Luciferase-like domain"/>
    <property type="match status" value="1"/>
</dbReference>
<dbReference type="CDD" id="cd01094">
    <property type="entry name" value="Alkanesulfonate_monoxygenase"/>
    <property type="match status" value="1"/>
</dbReference>
<reference evidence="8" key="1">
    <citation type="submission" date="2019-04" db="EMBL/GenBank/DDBJ databases">
        <title>Genome sequence of Pseudomonas putida 1290, an auxin catabolizing strain.</title>
        <authorList>
            <person name="Laird T.S."/>
            <person name="Leveau J.H.J."/>
        </authorList>
    </citation>
    <scope>NUCLEOTIDE SEQUENCE [LARGE SCALE GENOMIC DNA]</scope>
    <source>
        <strain evidence="8">1290</strain>
    </source>
</reference>
<dbReference type="GO" id="GO:0008726">
    <property type="term" value="F:alkanesulfonate monooxygenase activity"/>
    <property type="evidence" value="ECO:0007669"/>
    <property type="project" value="TreeGrafter"/>
</dbReference>
<comment type="similarity">
    <text evidence="1">Belongs to the SsuD family.</text>
</comment>
<evidence type="ECO:0000256" key="2">
    <source>
        <dbReference type="ARBA" id="ARBA00022630"/>
    </source>
</evidence>
<name>A0A4D6X740_PSEPU</name>
<keyword evidence="4" id="KW-0560">Oxidoreductase</keyword>
<keyword evidence="3" id="KW-0288">FMN</keyword>
<dbReference type="OrthoDB" id="9814695at2"/>
<dbReference type="InterPro" id="IPR036661">
    <property type="entry name" value="Luciferase-like_sf"/>
</dbReference>
<sequence length="383" mass="42520">MANEPRGPIELDWFLPTNGDGRHLTSSGLPKVGLFQQGEREPNLDYLRQIVRAAELSAFDGIMVPTASGFEDPWLITAVLAQEVRRLRFLLTLRPGLELPAWSAHRAATLQLLSDNRLDLHVVSGSSRFEQRSLGDYLEHDERYARTGEFLDAFKAIWSGRRQPHHGRYYRSDGDTPIDPRVKIPAIYFGGASSAAEDVGAAHAQTCLMWCEPPSMIAERIQRMRELAAVRGRTLRFGLRVHVFAAATDDAAWRHVERLLEEIPKDAIDKAQSQMAAYESVGQSRQTDLVKGRGRGARELEVSANLWAGVGLVRGGAGTALVGSYQQVAERIEEYHQLGVDCFILSGFPHLEEAIHLGAELLPSLRRMGVQASSAARKDLPLR</sequence>
<evidence type="ECO:0000256" key="1">
    <source>
        <dbReference type="ARBA" id="ARBA00007044"/>
    </source>
</evidence>
<dbReference type="InterPro" id="IPR011251">
    <property type="entry name" value="Luciferase-like_dom"/>
</dbReference>
<dbReference type="Proteomes" id="UP000298551">
    <property type="component" value="Chromosome"/>
</dbReference>
<dbReference type="RefSeq" id="WP_136914001.1">
    <property type="nucleotide sequence ID" value="NZ_CP039371.1"/>
</dbReference>
<dbReference type="Pfam" id="PF00296">
    <property type="entry name" value="Bac_luciferase"/>
    <property type="match status" value="1"/>
</dbReference>
<dbReference type="EMBL" id="CP039371">
    <property type="protein sequence ID" value="QCI11837.1"/>
    <property type="molecule type" value="Genomic_DNA"/>
</dbReference>
<evidence type="ECO:0000256" key="4">
    <source>
        <dbReference type="ARBA" id="ARBA00023002"/>
    </source>
</evidence>